<proteinExistence type="predicted"/>
<sequence>MYRLSWVRAIARTTMSLCHNLPNMCGSLLGPMENFPLRLTSATSSSSFFNAQNSQPLYIAWVFWLKPKLFHPATEKLSFQLHKFFNIIPPGFKATALVSCSFHQTK</sequence>
<dbReference type="RefSeq" id="WP_073594868.1">
    <property type="nucleotide sequence ID" value="NZ_MRCE01000017.1"/>
</dbReference>
<evidence type="ECO:0000313" key="2">
    <source>
        <dbReference type="Proteomes" id="UP000185860"/>
    </source>
</evidence>
<evidence type="ECO:0000313" key="1">
    <source>
        <dbReference type="EMBL" id="OKH36186.1"/>
    </source>
</evidence>
<gene>
    <name evidence="1" type="ORF">NIES2119_17890</name>
</gene>
<comment type="caution">
    <text evidence="1">The sequence shown here is derived from an EMBL/GenBank/DDBJ whole genome shotgun (WGS) entry which is preliminary data.</text>
</comment>
<dbReference type="EMBL" id="MRCE01000017">
    <property type="protein sequence ID" value="OKH36186.1"/>
    <property type="molecule type" value="Genomic_DNA"/>
</dbReference>
<reference evidence="1 2" key="1">
    <citation type="submission" date="2016-11" db="EMBL/GenBank/DDBJ databases">
        <title>Draft Genome Sequences of Nine Cyanobacterial Strains from Diverse Habitats.</title>
        <authorList>
            <person name="Zhu T."/>
            <person name="Hou S."/>
            <person name="Lu X."/>
            <person name="Hess W.R."/>
        </authorList>
    </citation>
    <scope>NUCLEOTIDE SEQUENCE [LARGE SCALE GENOMIC DNA]</scope>
    <source>
        <strain evidence="1 2">IAM M-71</strain>
    </source>
</reference>
<dbReference type="AlphaFoldDB" id="A0A1U7IGH8"/>
<organism evidence="1 2">
    <name type="scientific">[Phormidium ambiguum] IAM M-71</name>
    <dbReference type="NCBI Taxonomy" id="454136"/>
    <lineage>
        <taxon>Bacteria</taxon>
        <taxon>Bacillati</taxon>
        <taxon>Cyanobacteriota</taxon>
        <taxon>Cyanophyceae</taxon>
        <taxon>Oscillatoriophycideae</taxon>
        <taxon>Aerosakkonematales</taxon>
        <taxon>Aerosakkonemataceae</taxon>
        <taxon>Floridanema</taxon>
    </lineage>
</organism>
<dbReference type="STRING" id="454136.NIES2119_17890"/>
<protein>
    <submittedName>
        <fullName evidence="1">Uncharacterized protein</fullName>
    </submittedName>
</protein>
<dbReference type="Proteomes" id="UP000185860">
    <property type="component" value="Unassembled WGS sequence"/>
</dbReference>
<name>A0A1U7IGH8_9CYAN</name>
<accession>A0A1U7IGH8</accession>